<evidence type="ECO:0000256" key="2">
    <source>
        <dbReference type="ARBA" id="ARBA00022763"/>
    </source>
</evidence>
<dbReference type="GO" id="GO:0006285">
    <property type="term" value="P:base-excision repair, AP site formation"/>
    <property type="evidence" value="ECO:0007669"/>
    <property type="project" value="TreeGrafter"/>
</dbReference>
<dbReference type="SMART" id="SM00478">
    <property type="entry name" value="ENDO3c"/>
    <property type="match status" value="1"/>
</dbReference>
<evidence type="ECO:0000313" key="5">
    <source>
        <dbReference type="EMBL" id="AJZ76018.1"/>
    </source>
</evidence>
<evidence type="ECO:0000256" key="1">
    <source>
        <dbReference type="ARBA" id="ARBA00010817"/>
    </source>
</evidence>
<feature type="domain" description="HhH-GPD" evidence="4">
    <location>
        <begin position="40"/>
        <end position="193"/>
    </location>
</feature>
<protein>
    <submittedName>
        <fullName evidence="5">DNA-3-methyladenine glycosylase</fullName>
    </submittedName>
</protein>
<dbReference type="GO" id="GO:0032993">
    <property type="term" value="C:protein-DNA complex"/>
    <property type="evidence" value="ECO:0007669"/>
    <property type="project" value="TreeGrafter"/>
</dbReference>
<dbReference type="Gene3D" id="1.10.340.30">
    <property type="entry name" value="Hypothetical protein, domain 2"/>
    <property type="match status" value="1"/>
</dbReference>
<dbReference type="InterPro" id="IPR011257">
    <property type="entry name" value="DNA_glycosylase"/>
</dbReference>
<dbReference type="Gene3D" id="1.10.1670.40">
    <property type="match status" value="1"/>
</dbReference>
<dbReference type="GO" id="GO:0006307">
    <property type="term" value="P:DNA alkylation repair"/>
    <property type="evidence" value="ECO:0007669"/>
    <property type="project" value="TreeGrafter"/>
</dbReference>
<dbReference type="Pfam" id="PF00730">
    <property type="entry name" value="HhH-GPD"/>
    <property type="match status" value="1"/>
</dbReference>
<name>A0A3G1B1L5_9ARCH</name>
<dbReference type="Proteomes" id="UP000266745">
    <property type="component" value="Chromosome"/>
</dbReference>
<keyword evidence="6" id="KW-1185">Reference proteome</keyword>
<dbReference type="CDD" id="cd00056">
    <property type="entry name" value="ENDO3c"/>
    <property type="match status" value="1"/>
</dbReference>
<dbReference type="GeneID" id="24875981"/>
<reference evidence="5 6" key="1">
    <citation type="journal article" date="2016" name="Sci. Rep.">
        <title>A novel ammonia-oxidizing archaeon from wastewater treatment plant: Its enrichment, physiological and genomic characteristics.</title>
        <authorList>
            <person name="Li Y."/>
            <person name="Ding K."/>
            <person name="Wen X."/>
            <person name="Zhang B."/>
            <person name="Shen B."/>
            <person name="Yang Y."/>
        </authorList>
    </citation>
    <scope>NUCLEOTIDE SEQUENCE [LARGE SCALE GENOMIC DNA]</scope>
    <source>
        <strain evidence="5 6">SAT1</strain>
    </source>
</reference>
<keyword evidence="3" id="KW-0234">DNA repair</keyword>
<dbReference type="STRING" id="1603555.SU86_006145"/>
<dbReference type="SUPFAM" id="SSF48150">
    <property type="entry name" value="DNA-glycosylase"/>
    <property type="match status" value="1"/>
</dbReference>
<evidence type="ECO:0000313" key="6">
    <source>
        <dbReference type="Proteomes" id="UP000266745"/>
    </source>
</evidence>
<dbReference type="KEGG" id="tah:SU86_006145"/>
<sequence length="197" mass="22731">MIALNHLRKDRKLAKIIDRVGEFNLSLTKNPYQSLVEAIITQQLSGKAADSISTRFRAIYGRFPKPADVMETSDAKLRKAGLSYMKVSYIKDLSKKVESKEIRLAYMKNLTDEEIIVQLTQVKGIGRWTAEMFLIFSLGRLDVLPVGDLGLKKGIQKLYSLEELPEKEQMERIAEKWKPYRSVATWYLWRSLDESIE</sequence>
<dbReference type="OrthoDB" id="8200at2157"/>
<dbReference type="GO" id="GO:0043916">
    <property type="term" value="F:DNA-7-methylguanine glycosylase activity"/>
    <property type="evidence" value="ECO:0007669"/>
    <property type="project" value="TreeGrafter"/>
</dbReference>
<dbReference type="InterPro" id="IPR003265">
    <property type="entry name" value="HhH-GPD_domain"/>
</dbReference>
<accession>A0A3G1B1L5</accession>
<dbReference type="PANTHER" id="PTHR43003">
    <property type="entry name" value="DNA-3-METHYLADENINE GLYCOSYLASE"/>
    <property type="match status" value="1"/>
</dbReference>
<evidence type="ECO:0000259" key="4">
    <source>
        <dbReference type="SMART" id="SM00478"/>
    </source>
</evidence>
<dbReference type="GO" id="GO:0008725">
    <property type="term" value="F:DNA-3-methyladenine glycosylase activity"/>
    <property type="evidence" value="ECO:0007669"/>
    <property type="project" value="TreeGrafter"/>
</dbReference>
<organism evidence="5 6">
    <name type="scientific">Candidatus Nitrosotenuis cloacae</name>
    <dbReference type="NCBI Taxonomy" id="1603555"/>
    <lineage>
        <taxon>Archaea</taxon>
        <taxon>Nitrososphaerota</taxon>
        <taxon>Candidatus Nitrosotenuis</taxon>
    </lineage>
</organism>
<keyword evidence="2" id="KW-0227">DNA damage</keyword>
<dbReference type="InterPro" id="IPR051912">
    <property type="entry name" value="Alkylbase_DNA_Glycosylase/TA"/>
</dbReference>
<gene>
    <name evidence="5" type="ORF">SU86_006145</name>
</gene>
<dbReference type="GO" id="GO:0032131">
    <property type="term" value="F:alkylated DNA binding"/>
    <property type="evidence" value="ECO:0007669"/>
    <property type="project" value="TreeGrafter"/>
</dbReference>
<dbReference type="FunFam" id="1.10.340.30:FF:000004">
    <property type="entry name" value="DNA-3-methyladenine glycosylase II"/>
    <property type="match status" value="1"/>
</dbReference>
<dbReference type="PANTHER" id="PTHR43003:SF5">
    <property type="entry name" value="DNA-3-METHYLADENINE GLYCOSYLASE"/>
    <property type="match status" value="1"/>
</dbReference>
<dbReference type="AlphaFoldDB" id="A0A3G1B1L5"/>
<proteinExistence type="inferred from homology"/>
<evidence type="ECO:0000256" key="3">
    <source>
        <dbReference type="ARBA" id="ARBA00023204"/>
    </source>
</evidence>
<dbReference type="EMBL" id="CP011097">
    <property type="protein sequence ID" value="AJZ76018.1"/>
    <property type="molecule type" value="Genomic_DNA"/>
</dbReference>
<comment type="similarity">
    <text evidence="1">Belongs to the alkylbase DNA glycosidase AlkA family.</text>
</comment>
<dbReference type="RefSeq" id="WP_048188920.1">
    <property type="nucleotide sequence ID" value="NZ_CP011097.1"/>
</dbReference>